<keyword evidence="3" id="KW-1133">Transmembrane helix</keyword>
<dbReference type="PANTHER" id="PTHR34136">
    <property type="match status" value="1"/>
</dbReference>
<name>A0ABU7IQM3_9FLAO</name>
<gene>
    <name evidence="4" type="ORF">V1I91_03810</name>
</gene>
<evidence type="ECO:0000256" key="1">
    <source>
        <dbReference type="ARBA" id="ARBA00022676"/>
    </source>
</evidence>
<proteinExistence type="predicted"/>
<dbReference type="InterPro" id="IPR004629">
    <property type="entry name" value="WecG_TagA_CpsF"/>
</dbReference>
<accession>A0ABU7IQM3</accession>
<comment type="caution">
    <text evidence="4">The sequence shown here is derived from an EMBL/GenBank/DDBJ whole genome shotgun (WGS) entry which is preliminary data.</text>
</comment>
<dbReference type="Pfam" id="PF03808">
    <property type="entry name" value="Glyco_tran_WecG"/>
    <property type="match status" value="1"/>
</dbReference>
<keyword evidence="3" id="KW-0472">Membrane</keyword>
<keyword evidence="5" id="KW-1185">Reference proteome</keyword>
<organism evidence="4 5">
    <name type="scientific">Maribacter cobaltidurans</name>
    <dbReference type="NCBI Taxonomy" id="1178778"/>
    <lineage>
        <taxon>Bacteria</taxon>
        <taxon>Pseudomonadati</taxon>
        <taxon>Bacteroidota</taxon>
        <taxon>Flavobacteriia</taxon>
        <taxon>Flavobacteriales</taxon>
        <taxon>Flavobacteriaceae</taxon>
        <taxon>Maribacter</taxon>
    </lineage>
</organism>
<feature type="transmembrane region" description="Helical" evidence="3">
    <location>
        <begin position="210"/>
        <end position="227"/>
    </location>
</feature>
<keyword evidence="2" id="KW-0808">Transferase</keyword>
<reference evidence="4 5" key="1">
    <citation type="submission" date="2024-01" db="EMBL/GenBank/DDBJ databases">
        <title>Maribacter spp. originated from different algae showed divergent polysaccharides utilization ability.</title>
        <authorList>
            <person name="Wang H."/>
            <person name="Wu Y."/>
        </authorList>
    </citation>
    <scope>NUCLEOTIDE SEQUENCE [LARGE SCALE GENOMIC DNA]</scope>
    <source>
        <strain evidence="4 5">PR1</strain>
    </source>
</reference>
<dbReference type="CDD" id="cd06533">
    <property type="entry name" value="Glyco_transf_WecG_TagA"/>
    <property type="match status" value="1"/>
</dbReference>
<dbReference type="PANTHER" id="PTHR34136:SF1">
    <property type="entry name" value="UDP-N-ACETYL-D-MANNOSAMINURONIC ACID TRANSFERASE"/>
    <property type="match status" value="1"/>
</dbReference>
<dbReference type="RefSeq" id="WP_272650009.1">
    <property type="nucleotide sequence ID" value="NZ_JAZDDG010000002.1"/>
</dbReference>
<dbReference type="NCBIfam" id="TIGR00696">
    <property type="entry name" value="wecG_tagA_cpsF"/>
    <property type="match status" value="1"/>
</dbReference>
<sequence>MNKLIETIKRTNKEQSYKQNGLHTFINPFSYLKIRNRGILENFDFIYVDGFLLVSILGLLGVKVSRKSFDMTSLAKKVFIDSVEKNKSVYFIGSTKEAIGSFIHIVRRNFPKMNIVGNRNGYFENEKERKNTIKTIITLNPDILVVGMGTPFQEIFLLDLYKAGWVGCGYTCGGFIHQTTSGIEYYPSFFNKYNLRWLYRIYDEPKLVKRYLFFYPLSLLLIIFDFFKCKTKLVFRRI</sequence>
<evidence type="ECO:0000256" key="3">
    <source>
        <dbReference type="SAM" id="Phobius"/>
    </source>
</evidence>
<feature type="transmembrane region" description="Helical" evidence="3">
    <location>
        <begin position="45"/>
        <end position="62"/>
    </location>
</feature>
<evidence type="ECO:0000313" key="4">
    <source>
        <dbReference type="EMBL" id="MEE1975179.1"/>
    </source>
</evidence>
<dbReference type="Proteomes" id="UP001356308">
    <property type="component" value="Unassembled WGS sequence"/>
</dbReference>
<protein>
    <submittedName>
        <fullName evidence="4">WecB/TagA/CpsF family glycosyltransferase</fullName>
    </submittedName>
</protein>
<evidence type="ECO:0000256" key="2">
    <source>
        <dbReference type="ARBA" id="ARBA00022679"/>
    </source>
</evidence>
<dbReference type="EMBL" id="JAZDDG010000002">
    <property type="protein sequence ID" value="MEE1975179.1"/>
    <property type="molecule type" value="Genomic_DNA"/>
</dbReference>
<keyword evidence="3" id="KW-0812">Transmembrane</keyword>
<evidence type="ECO:0000313" key="5">
    <source>
        <dbReference type="Proteomes" id="UP001356308"/>
    </source>
</evidence>
<keyword evidence="1" id="KW-0328">Glycosyltransferase</keyword>